<sequence length="640" mass="72487">MWPPENVDMDAPIIQRIADSEQLMAQIIECVEQKDSKGLKTYILEHKLKEESIFWDVILKIGECVKFEVMENHPEFFDVCNRCLLYLAKVGNPKESLLAFLQQMDTFEMDDTKFKNFLKFVQVVLNRIPSKLFHSLDITLETISAHLEVLPLPENLQLEGEEIKLFHLDDKVVRFNDLLDSYLDFLSPVVASADLSSQIITNAVANEALVLKKHLVQVFDHPLCHFILTFEPDIDRVKHDSRICAEKAMDLLSKVETNFHRFLKNSRPADKQETSEEGNQEVLDLDAKDKGKVPGSEESLIADIVETWDFKLNVSALAKACISYLIHTEFLGLDKFPSVYRHDYMLEFHLDSLSVLLNNTNYAVNYKGLLLCRSLIDLVPDSSIAADCLDNPGYIDVLNGLINIMIKCPVRDHRTNATGAFPAVIAKFNPLGRHRIYQNILSSCTHSGLKGYLITLLKNDVGESLKVLKTESSKAERMQSLNSSPLPYKCFSGNSLQRLLKLVFILPESERTDMLENSDQIISALNLFRFLVLSDPPTSNLTGVWDYIGTAEKDFIIPLRLGLDLSQAHYKLERDNIAEGRVTGEKRPEISVSVEGGALPVAEREQKLDLLCKALNTHELMISLLCRLTEILEQHKVSAE</sequence>
<dbReference type="InterPro" id="IPR013877">
    <property type="entry name" value="YAP-bd/ALF4/Glomulin"/>
</dbReference>
<dbReference type="GO" id="GO:0055105">
    <property type="term" value="F:ubiquitin-protein transferase inhibitor activity"/>
    <property type="evidence" value="ECO:0007669"/>
    <property type="project" value="TreeGrafter"/>
</dbReference>
<dbReference type="Proteomes" id="UP001283361">
    <property type="component" value="Unassembled WGS sequence"/>
</dbReference>
<proteinExistence type="predicted"/>
<dbReference type="GO" id="GO:0005737">
    <property type="term" value="C:cytoplasm"/>
    <property type="evidence" value="ECO:0007669"/>
    <property type="project" value="TreeGrafter"/>
</dbReference>
<dbReference type="Pfam" id="PF08568">
    <property type="entry name" value="Kinetochor_Ybp2"/>
    <property type="match status" value="2"/>
</dbReference>
<protein>
    <recommendedName>
        <fullName evidence="4">Glomulin</fullName>
    </recommendedName>
</protein>
<reference evidence="2" key="1">
    <citation type="journal article" date="2023" name="G3 (Bethesda)">
        <title>A reference genome for the long-term kleptoplast-retaining sea slug Elysia crispata morphotype clarki.</title>
        <authorList>
            <person name="Eastman K.E."/>
            <person name="Pendleton A.L."/>
            <person name="Shaikh M.A."/>
            <person name="Suttiyut T."/>
            <person name="Ogas R."/>
            <person name="Tomko P."/>
            <person name="Gavelis G."/>
            <person name="Widhalm J.R."/>
            <person name="Wisecaver J.H."/>
        </authorList>
    </citation>
    <scope>NUCLEOTIDE SEQUENCE</scope>
    <source>
        <strain evidence="2">ECLA1</strain>
    </source>
</reference>
<dbReference type="PANTHER" id="PTHR15430">
    <property type="entry name" value="GLOMULIN"/>
    <property type="match status" value="1"/>
</dbReference>
<evidence type="ECO:0000313" key="2">
    <source>
        <dbReference type="EMBL" id="KAK3732039.1"/>
    </source>
</evidence>
<keyword evidence="3" id="KW-1185">Reference proteome</keyword>
<feature type="region of interest" description="Disordered" evidence="1">
    <location>
        <begin position="266"/>
        <end position="294"/>
    </location>
</feature>
<accession>A0AAE0Y4R8</accession>
<evidence type="ECO:0008006" key="4">
    <source>
        <dbReference type="Google" id="ProtNLM"/>
    </source>
</evidence>
<dbReference type="EMBL" id="JAWDGP010006980">
    <property type="protein sequence ID" value="KAK3732039.1"/>
    <property type="molecule type" value="Genomic_DNA"/>
</dbReference>
<evidence type="ECO:0000256" key="1">
    <source>
        <dbReference type="SAM" id="MobiDB-lite"/>
    </source>
</evidence>
<evidence type="ECO:0000313" key="3">
    <source>
        <dbReference type="Proteomes" id="UP001283361"/>
    </source>
</evidence>
<organism evidence="2 3">
    <name type="scientific">Elysia crispata</name>
    <name type="common">lettuce slug</name>
    <dbReference type="NCBI Taxonomy" id="231223"/>
    <lineage>
        <taxon>Eukaryota</taxon>
        <taxon>Metazoa</taxon>
        <taxon>Spiralia</taxon>
        <taxon>Lophotrochozoa</taxon>
        <taxon>Mollusca</taxon>
        <taxon>Gastropoda</taxon>
        <taxon>Heterobranchia</taxon>
        <taxon>Euthyneura</taxon>
        <taxon>Panpulmonata</taxon>
        <taxon>Sacoglossa</taxon>
        <taxon>Placobranchoidea</taxon>
        <taxon>Plakobranchidae</taxon>
        <taxon>Elysia</taxon>
    </lineage>
</organism>
<dbReference type="AlphaFoldDB" id="A0AAE0Y4R8"/>
<gene>
    <name evidence="2" type="ORF">RRG08_026426</name>
</gene>
<comment type="caution">
    <text evidence="2">The sequence shown here is derived from an EMBL/GenBank/DDBJ whole genome shotgun (WGS) entry which is preliminary data.</text>
</comment>
<dbReference type="PANTHER" id="PTHR15430:SF1">
    <property type="entry name" value="GLOMULIN"/>
    <property type="match status" value="1"/>
</dbReference>
<name>A0AAE0Y4R8_9GAST</name>
<dbReference type="InterPro" id="IPR019516">
    <property type="entry name" value="Glomulin/ALF4"/>
</dbReference>